<evidence type="ECO:0000256" key="7">
    <source>
        <dbReference type="ARBA" id="ARBA00023132"/>
    </source>
</evidence>
<name>A0A9C7PR76_9RHOD</name>
<feature type="domain" description="RRM Nup35-type" evidence="11">
    <location>
        <begin position="152"/>
        <end position="231"/>
    </location>
</feature>
<dbReference type="PROSITE" id="PS51472">
    <property type="entry name" value="RRM_NUP35"/>
    <property type="match status" value="1"/>
</dbReference>
<keyword evidence="4 9" id="KW-0509">mRNA transport</keyword>
<evidence type="ECO:0000313" key="12">
    <source>
        <dbReference type="EMBL" id="GJQ09243.1"/>
    </source>
</evidence>
<evidence type="ECO:0000256" key="8">
    <source>
        <dbReference type="ARBA" id="ARBA00023242"/>
    </source>
</evidence>
<keyword evidence="8 9" id="KW-0539">Nucleus</keyword>
<protein>
    <recommendedName>
        <fullName evidence="11">RRM Nup35-type domain-containing protein</fullName>
    </recommendedName>
</protein>
<dbReference type="OrthoDB" id="3365060at2759"/>
<dbReference type="GO" id="GO:0051028">
    <property type="term" value="P:mRNA transport"/>
    <property type="evidence" value="ECO:0007669"/>
    <property type="project" value="UniProtKB-UniRule"/>
</dbReference>
<dbReference type="PANTHER" id="PTHR21527">
    <property type="entry name" value="NUCLEOPORIN NUP35"/>
    <property type="match status" value="1"/>
</dbReference>
<comment type="similarity">
    <text evidence="2">Belongs to the Nup35 family.</text>
</comment>
<dbReference type="Proteomes" id="UP001061958">
    <property type="component" value="Unassembled WGS sequence"/>
</dbReference>
<dbReference type="FunFam" id="3.30.70.330:FF:000095">
    <property type="entry name" value="Putative Nucleoporin NUP53"/>
    <property type="match status" value="1"/>
</dbReference>
<evidence type="ECO:0000256" key="10">
    <source>
        <dbReference type="SAM" id="MobiDB-lite"/>
    </source>
</evidence>
<dbReference type="GO" id="GO:0006999">
    <property type="term" value="P:nuclear pore organization"/>
    <property type="evidence" value="ECO:0007669"/>
    <property type="project" value="TreeGrafter"/>
</dbReference>
<accession>A0A9C7PR76</accession>
<evidence type="ECO:0000259" key="11">
    <source>
        <dbReference type="PROSITE" id="PS51472"/>
    </source>
</evidence>
<dbReference type="AlphaFoldDB" id="A0A9C7PR76"/>
<reference evidence="12" key="1">
    <citation type="journal article" date="2022" name="Proc. Natl. Acad. Sci. U.S.A.">
        <title>Life cycle and functional genomics of the unicellular red alga Galdieria for elucidating algal and plant evolution and industrial use.</title>
        <authorList>
            <person name="Hirooka S."/>
            <person name="Itabashi T."/>
            <person name="Ichinose T.M."/>
            <person name="Onuma R."/>
            <person name="Fujiwara T."/>
            <person name="Yamashita S."/>
            <person name="Jong L.W."/>
            <person name="Tomita R."/>
            <person name="Iwane A.H."/>
            <person name="Miyagishima S.Y."/>
        </authorList>
    </citation>
    <scope>NUCLEOTIDE SEQUENCE</scope>
    <source>
        <strain evidence="12">NBRC 102759</strain>
    </source>
</reference>
<evidence type="ECO:0000256" key="2">
    <source>
        <dbReference type="ARBA" id="ARBA00009454"/>
    </source>
</evidence>
<evidence type="ECO:0000256" key="9">
    <source>
        <dbReference type="PROSITE-ProRule" id="PRU00804"/>
    </source>
</evidence>
<dbReference type="Pfam" id="PF05172">
    <property type="entry name" value="RRM_Nup35"/>
    <property type="match status" value="1"/>
</dbReference>
<dbReference type="GO" id="GO:0017056">
    <property type="term" value="F:structural constituent of nuclear pore"/>
    <property type="evidence" value="ECO:0007669"/>
    <property type="project" value="TreeGrafter"/>
</dbReference>
<keyword evidence="3 9" id="KW-0813">Transport</keyword>
<dbReference type="InterPro" id="IPR035979">
    <property type="entry name" value="RBD_domain_sf"/>
</dbReference>
<feature type="region of interest" description="Disordered" evidence="10">
    <location>
        <begin position="50"/>
        <end position="123"/>
    </location>
</feature>
<feature type="compositionally biased region" description="Basic and acidic residues" evidence="10">
    <location>
        <begin position="89"/>
        <end position="100"/>
    </location>
</feature>
<dbReference type="InterPro" id="IPR012677">
    <property type="entry name" value="Nucleotide-bd_a/b_plait_sf"/>
</dbReference>
<feature type="compositionally biased region" description="Polar residues" evidence="10">
    <location>
        <begin position="50"/>
        <end position="59"/>
    </location>
</feature>
<comment type="caution">
    <text evidence="12">The sequence shown here is derived from an EMBL/GenBank/DDBJ whole genome shotgun (WGS) entry which is preliminary data.</text>
</comment>
<organism evidence="12 13">
    <name type="scientific">Galdieria partita</name>
    <dbReference type="NCBI Taxonomy" id="83374"/>
    <lineage>
        <taxon>Eukaryota</taxon>
        <taxon>Rhodophyta</taxon>
        <taxon>Bangiophyceae</taxon>
        <taxon>Galdieriales</taxon>
        <taxon>Galdieriaceae</taxon>
        <taxon>Galdieria</taxon>
    </lineage>
</organism>
<evidence type="ECO:0000256" key="6">
    <source>
        <dbReference type="ARBA" id="ARBA00023010"/>
    </source>
</evidence>
<dbReference type="GO" id="GO:0044615">
    <property type="term" value="C:nuclear pore nuclear basket"/>
    <property type="evidence" value="ECO:0007669"/>
    <property type="project" value="TreeGrafter"/>
</dbReference>
<dbReference type="GO" id="GO:0005543">
    <property type="term" value="F:phospholipid binding"/>
    <property type="evidence" value="ECO:0007669"/>
    <property type="project" value="TreeGrafter"/>
</dbReference>
<evidence type="ECO:0000256" key="3">
    <source>
        <dbReference type="ARBA" id="ARBA00022448"/>
    </source>
</evidence>
<keyword evidence="7 9" id="KW-0906">Nuclear pore complex</keyword>
<dbReference type="SUPFAM" id="SSF54928">
    <property type="entry name" value="RNA-binding domain, RBD"/>
    <property type="match status" value="1"/>
</dbReference>
<evidence type="ECO:0000256" key="4">
    <source>
        <dbReference type="ARBA" id="ARBA00022816"/>
    </source>
</evidence>
<keyword evidence="13" id="KW-1185">Reference proteome</keyword>
<evidence type="ECO:0000256" key="1">
    <source>
        <dbReference type="ARBA" id="ARBA00004567"/>
    </source>
</evidence>
<evidence type="ECO:0000313" key="13">
    <source>
        <dbReference type="Proteomes" id="UP001061958"/>
    </source>
</evidence>
<dbReference type="Gene3D" id="3.30.70.330">
    <property type="match status" value="1"/>
</dbReference>
<dbReference type="EMBL" id="BQMJ01000007">
    <property type="protein sequence ID" value="GJQ09243.1"/>
    <property type="molecule type" value="Genomic_DNA"/>
</dbReference>
<dbReference type="PANTHER" id="PTHR21527:SF6">
    <property type="entry name" value="NUCLEOPORIN NUP35"/>
    <property type="match status" value="1"/>
</dbReference>
<feature type="region of interest" description="Disordered" evidence="10">
    <location>
        <begin position="1"/>
        <end position="33"/>
    </location>
</feature>
<sequence length="295" mass="33305">MDYHRKQSEFENTQTSPPSYTPTLYGFQSPLETPRENKKQLLNVFLSGGVPTQQFSPLESRSLGRGETNLKRTSNSSKSEDYVPSTLLKTKEKWSTERNTPKGRAPPRHSLLEESETNTGSASKDFLFRTVASPQWSNQVETAESTMSPRSEGSSCWVTVFGFGPSLQAAVLREFRNYGEIIRYIPGKGNWMHICYRTSLQAQMAVGKRIHMVGATTMVGAIPCIEQEIGREDSSLSPGDKGNVSDDRYMQNHGYNISTQYQDLRSQTKNLYMDAPRPAGGFLETLRNIFNYWNQ</sequence>
<proteinExistence type="inferred from homology"/>
<reference evidence="12" key="2">
    <citation type="submission" date="2022-01" db="EMBL/GenBank/DDBJ databases">
        <authorList>
            <person name="Hirooka S."/>
            <person name="Miyagishima S.Y."/>
        </authorList>
    </citation>
    <scope>NUCLEOTIDE SEQUENCE</scope>
    <source>
        <strain evidence="12">NBRC 102759</strain>
    </source>
</reference>
<evidence type="ECO:0000256" key="5">
    <source>
        <dbReference type="ARBA" id="ARBA00022927"/>
    </source>
</evidence>
<keyword evidence="5" id="KW-0653">Protein transport</keyword>
<gene>
    <name evidence="12" type="ORF">GpartN1_g1034.t1</name>
</gene>
<feature type="compositionally biased region" description="Polar residues" evidence="10">
    <location>
        <begin position="10"/>
        <end position="22"/>
    </location>
</feature>
<dbReference type="GO" id="GO:0006607">
    <property type="term" value="P:NLS-bearing protein import into nucleus"/>
    <property type="evidence" value="ECO:0007669"/>
    <property type="project" value="TreeGrafter"/>
</dbReference>
<keyword evidence="6" id="KW-0811">Translocation</keyword>
<dbReference type="GO" id="GO:0003676">
    <property type="term" value="F:nucleic acid binding"/>
    <property type="evidence" value="ECO:0007669"/>
    <property type="project" value="InterPro"/>
</dbReference>
<dbReference type="GO" id="GO:0044613">
    <property type="term" value="C:nuclear pore central transport channel"/>
    <property type="evidence" value="ECO:0007669"/>
    <property type="project" value="TreeGrafter"/>
</dbReference>
<comment type="subcellular location">
    <subcellularLocation>
        <location evidence="1">Nucleus</location>
        <location evidence="1">Nuclear pore complex</location>
    </subcellularLocation>
</comment>
<dbReference type="CDD" id="cd12441">
    <property type="entry name" value="RRM_Nup53_like"/>
    <property type="match status" value="1"/>
</dbReference>
<dbReference type="InterPro" id="IPR007846">
    <property type="entry name" value="RRM_NUP35_dom"/>
</dbReference>